<accession>W9X8E2</accession>
<dbReference type="STRING" id="1182543.W9X8E2"/>
<evidence type="ECO:0000313" key="1">
    <source>
        <dbReference type="EMBL" id="EXJ66709.1"/>
    </source>
</evidence>
<keyword evidence="2" id="KW-1185">Reference proteome</keyword>
<dbReference type="OrthoDB" id="4157142at2759"/>
<reference evidence="1 2" key="1">
    <citation type="submission" date="2013-03" db="EMBL/GenBank/DDBJ databases">
        <title>The Genome Sequence of Cladophialophora psammophila CBS 110553.</title>
        <authorList>
            <consortium name="The Broad Institute Genomics Platform"/>
            <person name="Cuomo C."/>
            <person name="de Hoog S."/>
            <person name="Gorbushina A."/>
            <person name="Walker B."/>
            <person name="Young S.K."/>
            <person name="Zeng Q."/>
            <person name="Gargeya S."/>
            <person name="Fitzgerald M."/>
            <person name="Haas B."/>
            <person name="Abouelleil A."/>
            <person name="Allen A.W."/>
            <person name="Alvarado L."/>
            <person name="Arachchi H.M."/>
            <person name="Berlin A.M."/>
            <person name="Chapman S.B."/>
            <person name="Gainer-Dewar J."/>
            <person name="Goldberg J."/>
            <person name="Griggs A."/>
            <person name="Gujja S."/>
            <person name="Hansen M."/>
            <person name="Howarth C."/>
            <person name="Imamovic A."/>
            <person name="Ireland A."/>
            <person name="Larimer J."/>
            <person name="McCowan C."/>
            <person name="Murphy C."/>
            <person name="Pearson M."/>
            <person name="Poon T.W."/>
            <person name="Priest M."/>
            <person name="Roberts A."/>
            <person name="Saif S."/>
            <person name="Shea T."/>
            <person name="Sisk P."/>
            <person name="Sykes S."/>
            <person name="Wortman J."/>
            <person name="Nusbaum C."/>
            <person name="Birren B."/>
        </authorList>
    </citation>
    <scope>NUCLEOTIDE SEQUENCE [LARGE SCALE GENOMIC DNA]</scope>
    <source>
        <strain evidence="1 2">CBS 110553</strain>
    </source>
</reference>
<dbReference type="RefSeq" id="XP_007749146.1">
    <property type="nucleotide sequence ID" value="XM_007750956.1"/>
</dbReference>
<dbReference type="AlphaFoldDB" id="W9X8E2"/>
<evidence type="ECO:0008006" key="3">
    <source>
        <dbReference type="Google" id="ProtNLM"/>
    </source>
</evidence>
<dbReference type="GeneID" id="19195073"/>
<dbReference type="HOGENOM" id="CLU_927508_0_0_1"/>
<name>W9X8E2_9EURO</name>
<dbReference type="Proteomes" id="UP000019471">
    <property type="component" value="Unassembled WGS sequence"/>
</dbReference>
<organism evidence="1 2">
    <name type="scientific">Cladophialophora psammophila CBS 110553</name>
    <dbReference type="NCBI Taxonomy" id="1182543"/>
    <lineage>
        <taxon>Eukaryota</taxon>
        <taxon>Fungi</taxon>
        <taxon>Dikarya</taxon>
        <taxon>Ascomycota</taxon>
        <taxon>Pezizomycotina</taxon>
        <taxon>Eurotiomycetes</taxon>
        <taxon>Chaetothyriomycetidae</taxon>
        <taxon>Chaetothyriales</taxon>
        <taxon>Herpotrichiellaceae</taxon>
        <taxon>Cladophialophora</taxon>
    </lineage>
</organism>
<comment type="caution">
    <text evidence="1">The sequence shown here is derived from an EMBL/GenBank/DDBJ whole genome shotgun (WGS) entry which is preliminary data.</text>
</comment>
<protein>
    <recommendedName>
        <fullName evidence="3">Transcription factor domain-containing protein</fullName>
    </recommendedName>
</protein>
<sequence length="300" mass="33731">MAELPVPGNDGMWRASSATSWLRSKDTQSYRPLSVVQVIHKVFHGESFTTPISSFGLLTVVGSLLMQICGQERYSGGVIPSFGNEYVSNMERSLRIWETLWRSHPHAENVPSKYGDPLMVDCLSLLGSAYYHLYMGPELQTLKRLARNPQCQTPLPPFRPQWEILKAVKYAASSWLVRAKLGIAHLQRTAALEFGGHVLVTAYESALLLSWWLNLCADPTCQFPTQGDFAENLRALDGLLQEIFEEVGDQGVPCDVAQVHPASPPLVFYRMLMQKWVWSYTNIMAQDLNALGLRLAFKRS</sequence>
<gene>
    <name evidence="1" type="ORF">A1O5_10380</name>
</gene>
<proteinExistence type="predicted"/>
<dbReference type="EMBL" id="AMGX01000019">
    <property type="protein sequence ID" value="EXJ66709.1"/>
    <property type="molecule type" value="Genomic_DNA"/>
</dbReference>
<evidence type="ECO:0000313" key="2">
    <source>
        <dbReference type="Proteomes" id="UP000019471"/>
    </source>
</evidence>